<dbReference type="AlphaFoldDB" id="A0A183P6J8"/>
<accession>A0A183P6J8</accession>
<dbReference type="Proteomes" id="UP000269396">
    <property type="component" value="Unassembled WGS sequence"/>
</dbReference>
<evidence type="ECO:0000313" key="2">
    <source>
        <dbReference type="Proteomes" id="UP000269396"/>
    </source>
</evidence>
<evidence type="ECO:0000313" key="1">
    <source>
        <dbReference type="EMBL" id="VDP52367.1"/>
    </source>
</evidence>
<name>A0A183P6J8_9TREM</name>
<reference evidence="1 2" key="1">
    <citation type="submission" date="2018-11" db="EMBL/GenBank/DDBJ databases">
        <authorList>
            <consortium name="Pathogen Informatics"/>
        </authorList>
    </citation>
    <scope>NUCLEOTIDE SEQUENCE [LARGE SCALE GENOMIC DNA]</scope>
    <source>
        <strain>Denwood</strain>
        <strain evidence="2">Zambia</strain>
    </source>
</reference>
<organism evidence="1 2">
    <name type="scientific">Schistosoma mattheei</name>
    <dbReference type="NCBI Taxonomy" id="31246"/>
    <lineage>
        <taxon>Eukaryota</taxon>
        <taxon>Metazoa</taxon>
        <taxon>Spiralia</taxon>
        <taxon>Lophotrochozoa</taxon>
        <taxon>Platyhelminthes</taxon>
        <taxon>Trematoda</taxon>
        <taxon>Digenea</taxon>
        <taxon>Strigeidida</taxon>
        <taxon>Schistosomatoidea</taxon>
        <taxon>Schistosomatidae</taxon>
        <taxon>Schistosoma</taxon>
    </lineage>
</organism>
<keyword evidence="2" id="KW-1185">Reference proteome</keyword>
<proteinExistence type="predicted"/>
<dbReference type="EMBL" id="UZAL01030158">
    <property type="protein sequence ID" value="VDP52367.1"/>
    <property type="molecule type" value="Genomic_DNA"/>
</dbReference>
<gene>
    <name evidence="1" type="ORF">SMTD_LOCUS9984</name>
</gene>
<protein>
    <submittedName>
        <fullName evidence="1">Uncharacterized protein</fullName>
    </submittedName>
</protein>
<sequence length="59" mass="7113">MPYAQIIHINVDQSPKWNRTTAYHDQRLPLDLFDVNCYIQSFENPELRLQAPYELHKIK</sequence>